<dbReference type="EC" id="2.4.1.-" evidence="4"/>
<dbReference type="InterPro" id="IPR035595">
    <property type="entry name" value="UDP_glycos_trans_CS"/>
</dbReference>
<gene>
    <name evidence="6" type="ORF">CXB51_016482</name>
</gene>
<dbReference type="AlphaFoldDB" id="A0A8J5YTE3"/>
<organism evidence="6 7">
    <name type="scientific">Gossypium anomalum</name>
    <dbReference type="NCBI Taxonomy" id="47600"/>
    <lineage>
        <taxon>Eukaryota</taxon>
        <taxon>Viridiplantae</taxon>
        <taxon>Streptophyta</taxon>
        <taxon>Embryophyta</taxon>
        <taxon>Tracheophyta</taxon>
        <taxon>Spermatophyta</taxon>
        <taxon>Magnoliopsida</taxon>
        <taxon>eudicotyledons</taxon>
        <taxon>Gunneridae</taxon>
        <taxon>Pentapetalae</taxon>
        <taxon>rosids</taxon>
        <taxon>malvids</taxon>
        <taxon>Malvales</taxon>
        <taxon>Malvaceae</taxon>
        <taxon>Malvoideae</taxon>
        <taxon>Gossypium</taxon>
    </lineage>
</organism>
<evidence type="ECO:0000256" key="1">
    <source>
        <dbReference type="ARBA" id="ARBA00009995"/>
    </source>
</evidence>
<dbReference type="PANTHER" id="PTHR48044:SF9">
    <property type="entry name" value="UDP-GLYCOSYLTRANSFERASE SUPERFAMILY PROTEIN"/>
    <property type="match status" value="1"/>
</dbReference>
<dbReference type="PANTHER" id="PTHR48044">
    <property type="entry name" value="GLYCOSYLTRANSFERASE"/>
    <property type="match status" value="1"/>
</dbReference>
<dbReference type="GO" id="GO:1901137">
    <property type="term" value="P:carbohydrate derivative biosynthetic process"/>
    <property type="evidence" value="ECO:0007669"/>
    <property type="project" value="UniProtKB-ARBA"/>
</dbReference>
<dbReference type="Gene3D" id="3.40.50.2000">
    <property type="entry name" value="Glycogen Phosphorylase B"/>
    <property type="match status" value="2"/>
</dbReference>
<keyword evidence="2 3" id="KW-0808">Transferase</keyword>
<keyword evidence="3" id="KW-0328">Glycosyltransferase</keyword>
<evidence type="ECO:0000256" key="2">
    <source>
        <dbReference type="ARBA" id="ARBA00022679"/>
    </source>
</evidence>
<reference evidence="6 7" key="1">
    <citation type="journal article" date="2021" name="bioRxiv">
        <title>The Gossypium anomalum genome as a resource for cotton improvement and evolutionary analysis of hybrid incompatibility.</title>
        <authorList>
            <person name="Grover C.E."/>
            <person name="Yuan D."/>
            <person name="Arick M.A."/>
            <person name="Miller E.R."/>
            <person name="Hu G."/>
            <person name="Peterson D.G."/>
            <person name="Wendel J.F."/>
            <person name="Udall J.A."/>
        </authorList>
    </citation>
    <scope>NUCLEOTIDE SEQUENCE [LARGE SCALE GENOMIC DNA]</scope>
    <source>
        <strain evidence="6">JFW-Udall</strain>
        <tissue evidence="6">Leaf</tissue>
    </source>
</reference>
<keyword evidence="7" id="KW-1185">Reference proteome</keyword>
<dbReference type="InterPro" id="IPR002213">
    <property type="entry name" value="UDP_glucos_trans"/>
</dbReference>
<protein>
    <recommendedName>
        <fullName evidence="4">Glycosyltransferase</fullName>
        <ecNumber evidence="4">2.4.1.-</ecNumber>
    </recommendedName>
</protein>
<dbReference type="InterPro" id="IPR058980">
    <property type="entry name" value="Glyco_transf_N"/>
</dbReference>
<evidence type="ECO:0000259" key="5">
    <source>
        <dbReference type="Pfam" id="PF26168"/>
    </source>
</evidence>
<dbReference type="Proteomes" id="UP000701853">
    <property type="component" value="Chromosome 7"/>
</dbReference>
<evidence type="ECO:0000256" key="4">
    <source>
        <dbReference type="RuleBase" id="RU362057"/>
    </source>
</evidence>
<accession>A0A8J5YTE3</accession>
<evidence type="ECO:0000313" key="6">
    <source>
        <dbReference type="EMBL" id="KAG8488592.1"/>
    </source>
</evidence>
<dbReference type="PROSITE" id="PS00375">
    <property type="entry name" value="UDPGT"/>
    <property type="match status" value="1"/>
</dbReference>
<sequence length="439" mass="49136">MELQQQNPSILLLPWLAQGHISPYLQLAKKLSARNFIIYFCSTPINLDSIRKSGNVQVESSSIQLIDLHLPSPPQLPPRHHTTRSLPPHLFPFLIPAFDAAKPNFSNILSTLKPNLVIYDFLQPWAAAAANEQDVESVMFLTTGAAGISSAVHYFKNPNMEHSIQEAELNKYLLQWFGGTENGVRNKDRFLECLERSSNMVLINTSRMIEAQYIDYVSVLVGKQTVPVGPLVQECGNREEDVHIMEWLGKKKPGSVVLVSFGSELFISKEDMEEIAMGLELSKICFIWAVRFQGGDNTALLEGFSKRFEERGLMVQRWVPQAKILSHSNIGGFVSHCGWNSTLEGIINGVPIIAMPMKNDQPFNAKVVTELGVGIKVPRENGKLKSEEIARIINEVIEQEGGEILRTRAKEVGQRLKGEEETNVAIDRILQLMKPPKTT</sequence>
<comment type="caution">
    <text evidence="6">The sequence shown here is derived from an EMBL/GenBank/DDBJ whole genome shotgun (WGS) entry which is preliminary data.</text>
</comment>
<feature type="domain" description="Glycosyltransferase N-terminal" evidence="5">
    <location>
        <begin position="10"/>
        <end position="231"/>
    </location>
</feature>
<evidence type="ECO:0000313" key="7">
    <source>
        <dbReference type="Proteomes" id="UP000701853"/>
    </source>
</evidence>
<dbReference type="FunFam" id="3.40.50.2000:FF:000060">
    <property type="entry name" value="Glycosyltransferase"/>
    <property type="match status" value="1"/>
</dbReference>
<dbReference type="Pfam" id="PF00201">
    <property type="entry name" value="UDPGT"/>
    <property type="match status" value="1"/>
</dbReference>
<dbReference type="CDD" id="cd03784">
    <property type="entry name" value="GT1_Gtf-like"/>
    <property type="match status" value="1"/>
</dbReference>
<dbReference type="Pfam" id="PF26168">
    <property type="entry name" value="Glyco_transf_N"/>
    <property type="match status" value="1"/>
</dbReference>
<dbReference type="GO" id="GO:0008194">
    <property type="term" value="F:UDP-glycosyltransferase activity"/>
    <property type="evidence" value="ECO:0007669"/>
    <property type="project" value="InterPro"/>
</dbReference>
<dbReference type="EMBL" id="JAHUZN010000007">
    <property type="protein sequence ID" value="KAG8488592.1"/>
    <property type="molecule type" value="Genomic_DNA"/>
</dbReference>
<dbReference type="SUPFAM" id="SSF53756">
    <property type="entry name" value="UDP-Glycosyltransferase/glycogen phosphorylase"/>
    <property type="match status" value="1"/>
</dbReference>
<name>A0A8J5YTE3_9ROSI</name>
<comment type="similarity">
    <text evidence="1 3">Belongs to the UDP-glycosyltransferase family.</text>
</comment>
<evidence type="ECO:0000256" key="3">
    <source>
        <dbReference type="RuleBase" id="RU003718"/>
    </source>
</evidence>
<proteinExistence type="inferred from homology"/>
<dbReference type="OrthoDB" id="5835829at2759"/>